<accession>A0ABQ5KPT3</accession>
<dbReference type="InterPro" id="IPR010354">
    <property type="entry name" value="Oleate_hydratase"/>
</dbReference>
<gene>
    <name evidence="1" type="ORF">ADUPG1_002825</name>
</gene>
<name>A0ABQ5KPT3_9EUKA</name>
<sequence length="166" mass="18614">LEAQNVVFKYDARVTDLDMEISADNKTVKGIHITGEKEEYITVKADDLVFFTNGSMTENSSIGSMDEAPVLDRSEGSCWGLWRKIASKDSSFGNPEAFCGDIDKSKWESFTITAKGPKMRELIEKFSERKIEPHKTVTGGIITVKDSNWLLSVTVNRQPQFTNQPD</sequence>
<comment type="caution">
    <text evidence="1">The sequence shown here is derived from an EMBL/GenBank/DDBJ whole genome shotgun (WGS) entry which is preliminary data.</text>
</comment>
<keyword evidence="2" id="KW-1185">Reference proteome</keyword>
<dbReference type="InterPro" id="IPR036188">
    <property type="entry name" value="FAD/NAD-bd_sf"/>
</dbReference>
<dbReference type="PANTHER" id="PTHR37417">
    <property type="entry name" value="67 KDA MYOSIN-CROSS-REACTIVE ANTIGEN FAMILY PROTEIN (AFU_ORTHOLOGUE AFUA_5G09970)"/>
    <property type="match status" value="1"/>
</dbReference>
<reference evidence="1" key="1">
    <citation type="submission" date="2022-03" db="EMBL/GenBank/DDBJ databases">
        <title>Draft genome sequence of Aduncisulcus paluster, a free-living microaerophilic Fornicata.</title>
        <authorList>
            <person name="Yuyama I."/>
            <person name="Kume K."/>
            <person name="Tamura T."/>
            <person name="Inagaki Y."/>
            <person name="Hashimoto T."/>
        </authorList>
    </citation>
    <scope>NUCLEOTIDE SEQUENCE</scope>
    <source>
        <strain evidence="1">NY0171</strain>
    </source>
</reference>
<dbReference type="EMBL" id="BQXS01003518">
    <property type="protein sequence ID" value="GKT34500.1"/>
    <property type="molecule type" value="Genomic_DNA"/>
</dbReference>
<feature type="non-terminal residue" evidence="1">
    <location>
        <position position="1"/>
    </location>
</feature>
<evidence type="ECO:0000313" key="2">
    <source>
        <dbReference type="Proteomes" id="UP001057375"/>
    </source>
</evidence>
<dbReference type="Gene3D" id="3.50.50.60">
    <property type="entry name" value="FAD/NAD(P)-binding domain"/>
    <property type="match status" value="1"/>
</dbReference>
<dbReference type="Pfam" id="PF06100">
    <property type="entry name" value="MCRA"/>
    <property type="match status" value="1"/>
</dbReference>
<feature type="non-terminal residue" evidence="1">
    <location>
        <position position="166"/>
    </location>
</feature>
<dbReference type="PANTHER" id="PTHR37417:SF3">
    <property type="entry name" value="MYOSIN-CROSSREACTIVE PROTEIN"/>
    <property type="match status" value="1"/>
</dbReference>
<dbReference type="Proteomes" id="UP001057375">
    <property type="component" value="Unassembled WGS sequence"/>
</dbReference>
<organism evidence="1 2">
    <name type="scientific">Aduncisulcus paluster</name>
    <dbReference type="NCBI Taxonomy" id="2918883"/>
    <lineage>
        <taxon>Eukaryota</taxon>
        <taxon>Metamonada</taxon>
        <taxon>Carpediemonas-like organisms</taxon>
        <taxon>Aduncisulcus</taxon>
    </lineage>
</organism>
<evidence type="ECO:0000313" key="1">
    <source>
        <dbReference type="EMBL" id="GKT34500.1"/>
    </source>
</evidence>
<protein>
    <submittedName>
        <fullName evidence="1">Oleate hydratase like protein</fullName>
    </submittedName>
</protein>
<proteinExistence type="predicted"/>